<dbReference type="Proteomes" id="UP000193963">
    <property type="component" value="Unassembled WGS sequence"/>
</dbReference>
<dbReference type="OrthoDB" id="3176309at2"/>
<dbReference type="Pfam" id="PF02594">
    <property type="entry name" value="DUF167"/>
    <property type="match status" value="1"/>
</dbReference>
<dbReference type="InterPro" id="IPR036591">
    <property type="entry name" value="YggU-like_sf"/>
</dbReference>
<name>A0A1X6Z6J9_9RHOB</name>
<sequence length="88" mass="9634">MAAKLPDLTHLAHPGREIATRVTPKASRDRIAEGEDGTLRVHVTAVPEDGKANEAVRKILAKSLGLAKTRLVLIRGQTSREKVFRIDD</sequence>
<dbReference type="GO" id="GO:0005737">
    <property type="term" value="C:cytoplasm"/>
    <property type="evidence" value="ECO:0007669"/>
    <property type="project" value="TreeGrafter"/>
</dbReference>
<evidence type="ECO:0000256" key="1">
    <source>
        <dbReference type="ARBA" id="ARBA00010364"/>
    </source>
</evidence>
<dbReference type="SMART" id="SM01152">
    <property type="entry name" value="DUF167"/>
    <property type="match status" value="1"/>
</dbReference>
<gene>
    <name evidence="3" type="ORF">PSM7751_01956</name>
</gene>
<dbReference type="InterPro" id="IPR003746">
    <property type="entry name" value="DUF167"/>
</dbReference>
<dbReference type="SUPFAM" id="SSF69786">
    <property type="entry name" value="YggU-like"/>
    <property type="match status" value="1"/>
</dbReference>
<protein>
    <recommendedName>
        <fullName evidence="2">UPF0235 protein PSM7751_01956</fullName>
    </recommendedName>
</protein>
<dbReference type="Gene3D" id="3.30.1200.10">
    <property type="entry name" value="YggU-like"/>
    <property type="match status" value="1"/>
</dbReference>
<dbReference type="AlphaFoldDB" id="A0A1X6Z6J9"/>
<dbReference type="PANTHER" id="PTHR13420">
    <property type="entry name" value="UPF0235 PROTEIN C15ORF40"/>
    <property type="match status" value="1"/>
</dbReference>
<dbReference type="RefSeq" id="WP_085887840.1">
    <property type="nucleotide sequence ID" value="NZ_FWFN01000003.1"/>
</dbReference>
<evidence type="ECO:0000313" key="3">
    <source>
        <dbReference type="EMBL" id="SLN41852.1"/>
    </source>
</evidence>
<organism evidence="3 4">
    <name type="scientific">Pseudooceanicola marinus</name>
    <dbReference type="NCBI Taxonomy" id="396013"/>
    <lineage>
        <taxon>Bacteria</taxon>
        <taxon>Pseudomonadati</taxon>
        <taxon>Pseudomonadota</taxon>
        <taxon>Alphaproteobacteria</taxon>
        <taxon>Rhodobacterales</taxon>
        <taxon>Paracoccaceae</taxon>
        <taxon>Pseudooceanicola</taxon>
    </lineage>
</organism>
<dbReference type="EMBL" id="FWFN01000003">
    <property type="protein sequence ID" value="SLN41852.1"/>
    <property type="molecule type" value="Genomic_DNA"/>
</dbReference>
<dbReference type="HAMAP" id="MF_00634">
    <property type="entry name" value="UPF0235"/>
    <property type="match status" value="1"/>
</dbReference>
<proteinExistence type="inferred from homology"/>
<comment type="similarity">
    <text evidence="1 2">Belongs to the UPF0235 family.</text>
</comment>
<dbReference type="NCBIfam" id="TIGR00251">
    <property type="entry name" value="DUF167 family protein"/>
    <property type="match status" value="1"/>
</dbReference>
<keyword evidence="4" id="KW-1185">Reference proteome</keyword>
<dbReference type="PANTHER" id="PTHR13420:SF7">
    <property type="entry name" value="UPF0235 PROTEIN C15ORF40"/>
    <property type="match status" value="1"/>
</dbReference>
<accession>A0A1X6Z6J9</accession>
<reference evidence="3 4" key="1">
    <citation type="submission" date="2017-03" db="EMBL/GenBank/DDBJ databases">
        <authorList>
            <person name="Afonso C.L."/>
            <person name="Miller P.J."/>
            <person name="Scott M.A."/>
            <person name="Spackman E."/>
            <person name="Goraichik I."/>
            <person name="Dimitrov K.M."/>
            <person name="Suarez D.L."/>
            <person name="Swayne D.E."/>
        </authorList>
    </citation>
    <scope>NUCLEOTIDE SEQUENCE [LARGE SCALE GENOMIC DNA]</scope>
    <source>
        <strain evidence="3 4">CECT 7751</strain>
    </source>
</reference>
<evidence type="ECO:0000313" key="4">
    <source>
        <dbReference type="Proteomes" id="UP000193963"/>
    </source>
</evidence>
<evidence type="ECO:0000256" key="2">
    <source>
        <dbReference type="HAMAP-Rule" id="MF_00634"/>
    </source>
</evidence>